<evidence type="ECO:0000313" key="2">
    <source>
        <dbReference type="Proteomes" id="UP000033684"/>
    </source>
</evidence>
<dbReference type="AlphaFoldDB" id="A0A0F3IIS7"/>
<dbReference type="Proteomes" id="UP000033684">
    <property type="component" value="Unassembled WGS sequence"/>
</dbReference>
<name>A0A0F3IIS7_9GAMM</name>
<comment type="caution">
    <text evidence="1">The sequence shown here is derived from an EMBL/GenBank/DDBJ whole genome shotgun (WGS) entry which is preliminary data.</text>
</comment>
<reference evidence="2" key="1">
    <citation type="submission" date="2015-03" db="EMBL/GenBank/DDBJ databases">
        <title>Draft genome sequence of a novel methanotroph (Sn10-6) isolated from flooded ricefield rhizosphere in India.</title>
        <authorList>
            <person name="Pandit P.S."/>
            <person name="Pore S.D."/>
            <person name="Arora P."/>
            <person name="Kapse N.G."/>
            <person name="Dhakephalkar P.K."/>
            <person name="Rahalkar M.C."/>
        </authorList>
    </citation>
    <scope>NUCLEOTIDE SEQUENCE [LARGE SCALE GENOMIC DNA]</scope>
    <source>
        <strain evidence="2">Sn10-6</strain>
    </source>
</reference>
<accession>A0A0F3IIS7</accession>
<protein>
    <submittedName>
        <fullName evidence="1">Uncharacterized protein</fullName>
    </submittedName>
</protein>
<reference evidence="1 2" key="2">
    <citation type="journal article" date="2016" name="Microb. Ecol.">
        <title>Genome Characteristics of a Novel Type I Methanotroph (Sn10-6) Isolated from a Flooded Indian Rice Field.</title>
        <authorList>
            <person name="Rahalkar M.C."/>
            <person name="Pandit P.S."/>
            <person name="Dhakephalkar P.K."/>
            <person name="Pore S."/>
            <person name="Arora P."/>
            <person name="Kapse N."/>
        </authorList>
    </citation>
    <scope>NUCLEOTIDE SEQUENCE [LARGE SCALE GENOMIC DNA]</scope>
    <source>
        <strain evidence="1 2">Sn10-6</strain>
    </source>
</reference>
<keyword evidence="2" id="KW-1185">Reference proteome</keyword>
<evidence type="ECO:0000313" key="1">
    <source>
        <dbReference type="EMBL" id="KJV05414.1"/>
    </source>
</evidence>
<sequence length="95" mass="10557">MMPDRSLDESQLIQAIVKIAMLLAKAKKEQIPKTPSLDIMFLLPSQQEQAAFTGLRLTSFDKASQTLTIESAVPEKNGSLYTRSAFCYCGNIRCD</sequence>
<proteinExistence type="predicted"/>
<gene>
    <name evidence="1" type="ORF">VZ94_18410</name>
</gene>
<organism evidence="1 2">
    <name type="scientific">Methylocucumis oryzae</name>
    <dbReference type="NCBI Taxonomy" id="1632867"/>
    <lineage>
        <taxon>Bacteria</taxon>
        <taxon>Pseudomonadati</taxon>
        <taxon>Pseudomonadota</taxon>
        <taxon>Gammaproteobacteria</taxon>
        <taxon>Methylococcales</taxon>
        <taxon>Methylococcaceae</taxon>
        <taxon>Methylocucumis</taxon>
    </lineage>
</organism>
<dbReference type="EMBL" id="LAJX01000231">
    <property type="protein sequence ID" value="KJV05414.1"/>
    <property type="molecule type" value="Genomic_DNA"/>
</dbReference>